<feature type="coiled-coil region" evidence="1">
    <location>
        <begin position="318"/>
        <end position="345"/>
    </location>
</feature>
<feature type="region of interest" description="Disordered" evidence="2">
    <location>
        <begin position="431"/>
        <end position="482"/>
    </location>
</feature>
<dbReference type="InterPro" id="IPR036869">
    <property type="entry name" value="J_dom_sf"/>
</dbReference>
<dbReference type="SMART" id="SM00271">
    <property type="entry name" value="DnaJ"/>
    <property type="match status" value="1"/>
</dbReference>
<evidence type="ECO:0000256" key="2">
    <source>
        <dbReference type="SAM" id="MobiDB-lite"/>
    </source>
</evidence>
<accession>A0A1X0NR65</accession>
<feature type="compositionally biased region" description="Low complexity" evidence="2">
    <location>
        <begin position="461"/>
        <end position="482"/>
    </location>
</feature>
<evidence type="ECO:0000259" key="4">
    <source>
        <dbReference type="PROSITE" id="PS50076"/>
    </source>
</evidence>
<dbReference type="PROSITE" id="PS50076">
    <property type="entry name" value="DNAJ_2"/>
    <property type="match status" value="1"/>
</dbReference>
<dbReference type="Gene3D" id="1.10.287.110">
    <property type="entry name" value="DnaJ domain"/>
    <property type="match status" value="1"/>
</dbReference>
<protein>
    <recommendedName>
        <fullName evidence="4">J domain-containing protein</fullName>
    </recommendedName>
</protein>
<feature type="compositionally biased region" description="Basic and acidic residues" evidence="2">
    <location>
        <begin position="431"/>
        <end position="446"/>
    </location>
</feature>
<dbReference type="OrthoDB" id="10250354at2759"/>
<keyword evidence="3" id="KW-0812">Transmembrane</keyword>
<evidence type="ECO:0000313" key="6">
    <source>
        <dbReference type="Proteomes" id="UP000192257"/>
    </source>
</evidence>
<dbReference type="VEuPathDB" id="TriTrypDB:TM35_000271800"/>
<proteinExistence type="predicted"/>
<feature type="non-terminal residue" evidence="5">
    <location>
        <position position="482"/>
    </location>
</feature>
<gene>
    <name evidence="5" type="ORF">TM35_000271800</name>
</gene>
<evidence type="ECO:0000313" key="5">
    <source>
        <dbReference type="EMBL" id="ORC86590.1"/>
    </source>
</evidence>
<keyword evidence="6" id="KW-1185">Reference proteome</keyword>
<dbReference type="AlphaFoldDB" id="A0A1X0NR65"/>
<dbReference type="Pfam" id="PF00226">
    <property type="entry name" value="DnaJ"/>
    <property type="match status" value="1"/>
</dbReference>
<feature type="domain" description="J" evidence="4">
    <location>
        <begin position="101"/>
        <end position="168"/>
    </location>
</feature>
<reference evidence="5 6" key="1">
    <citation type="submission" date="2017-03" db="EMBL/GenBank/DDBJ databases">
        <title>An alternative strategy for trypanosome survival in the mammalian bloodstream revealed through genome and transcriptome analysis of the ubiquitous bovine parasite Trypanosoma (Megatrypanum) theileri.</title>
        <authorList>
            <person name="Kelly S."/>
            <person name="Ivens A."/>
            <person name="Mott A."/>
            <person name="O'Neill E."/>
            <person name="Emms D."/>
            <person name="Macleod O."/>
            <person name="Voorheis P."/>
            <person name="Matthews J."/>
            <person name="Matthews K."/>
            <person name="Carrington M."/>
        </authorList>
    </citation>
    <scope>NUCLEOTIDE SEQUENCE [LARGE SCALE GENOMIC DNA]</scope>
    <source>
        <strain evidence="5">Edinburgh</strain>
    </source>
</reference>
<dbReference type="GeneID" id="39987853"/>
<dbReference type="InterPro" id="IPR001623">
    <property type="entry name" value="DnaJ_domain"/>
</dbReference>
<name>A0A1X0NR65_9TRYP</name>
<dbReference type="Proteomes" id="UP000192257">
    <property type="component" value="Unassembled WGS sequence"/>
</dbReference>
<dbReference type="SUPFAM" id="SSF46565">
    <property type="entry name" value="Chaperone J-domain"/>
    <property type="match status" value="1"/>
</dbReference>
<feature type="transmembrane region" description="Helical" evidence="3">
    <location>
        <begin position="275"/>
        <end position="294"/>
    </location>
</feature>
<evidence type="ECO:0000256" key="1">
    <source>
        <dbReference type="SAM" id="Coils"/>
    </source>
</evidence>
<dbReference type="EMBL" id="NBCO01000027">
    <property type="protein sequence ID" value="ORC86590.1"/>
    <property type="molecule type" value="Genomic_DNA"/>
</dbReference>
<evidence type="ECO:0000256" key="3">
    <source>
        <dbReference type="SAM" id="Phobius"/>
    </source>
</evidence>
<sequence length="482" mass="54540">MYFRRTCLPVSLTGILSSPVKIHSSEKSTERSCQHCSSSVYQECVSISNRRDYTAIRRYSHLMKTLLPTMQYSSLYLSTTLTARRFAAGVGRRPTYTEISDACSTLGVEVDCDAKQLKKIYRDLVKQNHPDAGGDEATMSRITVAYERLSGLSQLEKEQFKVQRDAYRGGSYYGTAAAGSSSSSSSSSGSGAYSNRYYRTSTGNPMYAHRSSGSTHSFYDTANGDYFRQGAANPHGYYTYQQRNQSYSNNPFSSSHPFSFNAQIQRAWSMSMGSILLRGFVIYLGISMILLLLYRRYRDWVHDDGWKMSESLARHEQLSEMHRIRQELNERIRAAREAAAAHNNTMPAIVSNGDMSTDYNTIMNSKERELRALEYARRRQMSMSEEVRGWPQFGEDKGKLIRRAQDPPGIVFFEPRKENHLQRQLMNLQRGREWSERNQHAAEVKGKSSLTKEGTIAVPITDGDLGTTTNTNTNTNSDGNSN</sequence>
<keyword evidence="3" id="KW-1133">Transmembrane helix</keyword>
<comment type="caution">
    <text evidence="5">The sequence shown here is derived from an EMBL/GenBank/DDBJ whole genome shotgun (WGS) entry which is preliminary data.</text>
</comment>
<organism evidence="5 6">
    <name type="scientific">Trypanosoma theileri</name>
    <dbReference type="NCBI Taxonomy" id="67003"/>
    <lineage>
        <taxon>Eukaryota</taxon>
        <taxon>Discoba</taxon>
        <taxon>Euglenozoa</taxon>
        <taxon>Kinetoplastea</taxon>
        <taxon>Metakinetoplastina</taxon>
        <taxon>Trypanosomatida</taxon>
        <taxon>Trypanosomatidae</taxon>
        <taxon>Trypanosoma</taxon>
    </lineage>
</organism>
<dbReference type="RefSeq" id="XP_028880656.1">
    <property type="nucleotide sequence ID" value="XM_029028073.1"/>
</dbReference>
<keyword evidence="3" id="KW-0472">Membrane</keyword>
<dbReference type="CDD" id="cd06257">
    <property type="entry name" value="DnaJ"/>
    <property type="match status" value="1"/>
</dbReference>
<keyword evidence="1" id="KW-0175">Coiled coil</keyword>